<feature type="region of interest" description="Disordered" evidence="1">
    <location>
        <begin position="166"/>
        <end position="185"/>
    </location>
</feature>
<protein>
    <submittedName>
        <fullName evidence="2">DOF zinc finger protein DOF3.2</fullName>
    </submittedName>
</protein>
<name>A0A699S0P8_TANCI</name>
<feature type="non-terminal residue" evidence="2">
    <location>
        <position position="1"/>
    </location>
</feature>
<sequence>TSPPRSSHAPFADQPSGGEEDPITLTGLSSIVSTLVQKVHSLKAKLHDHKWLFKDVVGTPCALTVVPPGASDVPPGAFDVPPGASDVSPGAFDAPTGALTVLPGPFVVPAATSDVPTGDLTVPAGNLNVPAAVTSSGASAGVSSKGKSLMVEEDIPVKARTFKQMEEDRLDEEAAKQLHDEEWLK</sequence>
<proteinExistence type="predicted"/>
<organism evidence="2">
    <name type="scientific">Tanacetum cinerariifolium</name>
    <name type="common">Dalmatian daisy</name>
    <name type="synonym">Chrysanthemum cinerariifolium</name>
    <dbReference type="NCBI Taxonomy" id="118510"/>
    <lineage>
        <taxon>Eukaryota</taxon>
        <taxon>Viridiplantae</taxon>
        <taxon>Streptophyta</taxon>
        <taxon>Embryophyta</taxon>
        <taxon>Tracheophyta</taxon>
        <taxon>Spermatophyta</taxon>
        <taxon>Magnoliopsida</taxon>
        <taxon>eudicotyledons</taxon>
        <taxon>Gunneridae</taxon>
        <taxon>Pentapetalae</taxon>
        <taxon>asterids</taxon>
        <taxon>campanulids</taxon>
        <taxon>Asterales</taxon>
        <taxon>Asteraceae</taxon>
        <taxon>Asteroideae</taxon>
        <taxon>Anthemideae</taxon>
        <taxon>Anthemidinae</taxon>
        <taxon>Tanacetum</taxon>
    </lineage>
</organism>
<dbReference type="AlphaFoldDB" id="A0A699S0P8"/>
<feature type="region of interest" description="Disordered" evidence="1">
    <location>
        <begin position="1"/>
        <end position="24"/>
    </location>
</feature>
<evidence type="ECO:0000313" key="2">
    <source>
        <dbReference type="EMBL" id="GFC90966.1"/>
    </source>
</evidence>
<evidence type="ECO:0000256" key="1">
    <source>
        <dbReference type="SAM" id="MobiDB-lite"/>
    </source>
</evidence>
<gene>
    <name evidence="2" type="ORF">Tci_862936</name>
</gene>
<comment type="caution">
    <text evidence="2">The sequence shown here is derived from an EMBL/GenBank/DDBJ whole genome shotgun (WGS) entry which is preliminary data.</text>
</comment>
<accession>A0A699S0P8</accession>
<reference evidence="2" key="1">
    <citation type="journal article" date="2019" name="Sci. Rep.">
        <title>Draft genome of Tanacetum cinerariifolium, the natural source of mosquito coil.</title>
        <authorList>
            <person name="Yamashiro T."/>
            <person name="Shiraishi A."/>
            <person name="Satake H."/>
            <person name="Nakayama K."/>
        </authorList>
    </citation>
    <scope>NUCLEOTIDE SEQUENCE</scope>
</reference>
<dbReference type="EMBL" id="BKCJ011129125">
    <property type="protein sequence ID" value="GFC90966.1"/>
    <property type="molecule type" value="Genomic_DNA"/>
</dbReference>